<organism evidence="2 3">
    <name type="scientific">Halobacillus trueperi</name>
    <dbReference type="NCBI Taxonomy" id="156205"/>
    <lineage>
        <taxon>Bacteria</taxon>
        <taxon>Bacillati</taxon>
        <taxon>Bacillota</taxon>
        <taxon>Bacilli</taxon>
        <taxon>Bacillales</taxon>
        <taxon>Bacillaceae</taxon>
        <taxon>Halobacillus</taxon>
    </lineage>
</organism>
<dbReference type="AlphaFoldDB" id="A0A3D8VR19"/>
<feature type="compositionally biased region" description="Basic and acidic residues" evidence="1">
    <location>
        <begin position="75"/>
        <end position="89"/>
    </location>
</feature>
<evidence type="ECO:0000256" key="1">
    <source>
        <dbReference type="SAM" id="MobiDB-lite"/>
    </source>
</evidence>
<dbReference type="EMBL" id="QTLC01000023">
    <property type="protein sequence ID" value="RDY71989.1"/>
    <property type="molecule type" value="Genomic_DNA"/>
</dbReference>
<comment type="caution">
    <text evidence="2">The sequence shown here is derived from an EMBL/GenBank/DDBJ whole genome shotgun (WGS) entry which is preliminary data.</text>
</comment>
<feature type="region of interest" description="Disordered" evidence="1">
    <location>
        <begin position="69"/>
        <end position="89"/>
    </location>
</feature>
<sequence>MIYNDMGRVGNGENSTKEGAGRYLEGLVKDGFPVPPERACFLLPTRTLIASLSILPVFKKGALGNGTSSIKGTFSKREEGPGGTTKKRELYPLTSLNPFDNLLLDLALTPNEC</sequence>
<protein>
    <submittedName>
        <fullName evidence="2">Uncharacterized protein</fullName>
    </submittedName>
</protein>
<evidence type="ECO:0000313" key="2">
    <source>
        <dbReference type="EMBL" id="RDY71989.1"/>
    </source>
</evidence>
<reference evidence="2 3" key="1">
    <citation type="submission" date="2018-08" db="EMBL/GenBank/DDBJ databases">
        <title>Genome sequence of strict halophilic Halobacillus trueperi SS1 isolated from Lunsu, a salty water body of North West Himalayas.</title>
        <authorList>
            <person name="Gupta S."/>
            <person name="Sharma P."/>
            <person name="Dev K."/>
            <person name="Baumler D."/>
            <person name="Sourirajan A."/>
        </authorList>
    </citation>
    <scope>NUCLEOTIDE SEQUENCE [LARGE SCALE GENOMIC DNA]</scope>
    <source>
        <strain evidence="2 3">SS1</strain>
    </source>
</reference>
<proteinExistence type="predicted"/>
<evidence type="ECO:0000313" key="3">
    <source>
        <dbReference type="Proteomes" id="UP000257032"/>
    </source>
</evidence>
<name>A0A3D8VR19_9BACI</name>
<gene>
    <name evidence="2" type="ORF">DXT76_04650</name>
</gene>
<dbReference type="Proteomes" id="UP000257032">
    <property type="component" value="Unassembled WGS sequence"/>
</dbReference>
<accession>A0A3D8VR19</accession>